<dbReference type="PANTHER" id="PTHR33545">
    <property type="entry name" value="UPF0750 MEMBRANE PROTEIN YITT-RELATED"/>
    <property type="match status" value="1"/>
</dbReference>
<evidence type="ECO:0000313" key="8">
    <source>
        <dbReference type="Proteomes" id="UP000215224"/>
    </source>
</evidence>
<keyword evidence="3 6" id="KW-0812">Transmembrane</keyword>
<evidence type="ECO:0000256" key="3">
    <source>
        <dbReference type="ARBA" id="ARBA00022692"/>
    </source>
</evidence>
<dbReference type="KEGG" id="bcoh:BC6307_04200"/>
<evidence type="ECO:0000256" key="5">
    <source>
        <dbReference type="ARBA" id="ARBA00023136"/>
    </source>
</evidence>
<gene>
    <name evidence="7" type="ORF">BC6307_04200</name>
</gene>
<evidence type="ECO:0000256" key="1">
    <source>
        <dbReference type="ARBA" id="ARBA00004651"/>
    </source>
</evidence>
<feature type="transmembrane region" description="Helical" evidence="6">
    <location>
        <begin position="74"/>
        <end position="93"/>
    </location>
</feature>
<feature type="transmembrane region" description="Helical" evidence="6">
    <location>
        <begin position="99"/>
        <end position="122"/>
    </location>
</feature>
<dbReference type="STRING" id="1314751.GCA_001591425_04130"/>
<sequence length="206" mass="22592">MKQLLLKGLFLGVGATIQGLAMALFLFPHFIPSGGAASVGVLLYYLLQVPYGITLWVLNASLLFIAFKWLGKNNALWTLFCVSVTSFTISYITPFIHGTISYVFVDLVFGAILFGIGIGMLFRLGASSGGMDILALIISKHKRITPGKTLFCINTSLLLLTSFVVDWRILIYAVSSQFISTKILDIVNTINFANKTEKATEQKRIA</sequence>
<feature type="transmembrane region" description="Helical" evidence="6">
    <location>
        <begin position="43"/>
        <end position="67"/>
    </location>
</feature>
<dbReference type="InterPro" id="IPR003740">
    <property type="entry name" value="YitT"/>
</dbReference>
<evidence type="ECO:0000256" key="6">
    <source>
        <dbReference type="SAM" id="Phobius"/>
    </source>
</evidence>
<feature type="transmembrane region" description="Helical" evidence="6">
    <location>
        <begin position="150"/>
        <end position="174"/>
    </location>
</feature>
<dbReference type="InterPro" id="IPR051461">
    <property type="entry name" value="UPF0750_membrane"/>
</dbReference>
<keyword evidence="2" id="KW-1003">Cell membrane</keyword>
<reference evidence="7 8" key="1">
    <citation type="submission" date="2016-12" db="EMBL/GenBank/DDBJ databases">
        <title>The whole genome sequencing and assembly of Bacillus cohnii DSM 6307T strain.</title>
        <authorList>
            <person name="Lee Y.-J."/>
            <person name="Yi H."/>
            <person name="Bahn Y.-S."/>
            <person name="Kim J.F."/>
            <person name="Lee D.-W."/>
        </authorList>
    </citation>
    <scope>NUCLEOTIDE SEQUENCE [LARGE SCALE GENOMIC DNA]</scope>
    <source>
        <strain evidence="7 8">DSM 6307</strain>
    </source>
</reference>
<keyword evidence="8" id="KW-1185">Reference proteome</keyword>
<evidence type="ECO:0000256" key="4">
    <source>
        <dbReference type="ARBA" id="ARBA00022989"/>
    </source>
</evidence>
<name>A0A223KMF7_9BACI</name>
<dbReference type="Pfam" id="PF02588">
    <property type="entry name" value="YitT_membrane"/>
    <property type="match status" value="1"/>
</dbReference>
<comment type="subcellular location">
    <subcellularLocation>
        <location evidence="1">Cell membrane</location>
        <topology evidence="1">Multi-pass membrane protein</topology>
    </subcellularLocation>
</comment>
<dbReference type="AlphaFoldDB" id="A0A223KMF7"/>
<evidence type="ECO:0000313" key="7">
    <source>
        <dbReference type="EMBL" id="AST90534.1"/>
    </source>
</evidence>
<dbReference type="EMBL" id="CP018866">
    <property type="protein sequence ID" value="AST90534.1"/>
    <property type="molecule type" value="Genomic_DNA"/>
</dbReference>
<proteinExistence type="predicted"/>
<feature type="transmembrane region" description="Helical" evidence="6">
    <location>
        <begin position="9"/>
        <end position="31"/>
    </location>
</feature>
<protein>
    <submittedName>
        <fullName evidence="7">Membrane protein</fullName>
    </submittedName>
</protein>
<dbReference type="PANTHER" id="PTHR33545:SF9">
    <property type="entry name" value="UPF0750 MEMBRANE PROTEIN YITE"/>
    <property type="match status" value="1"/>
</dbReference>
<evidence type="ECO:0000256" key="2">
    <source>
        <dbReference type="ARBA" id="ARBA00022475"/>
    </source>
</evidence>
<dbReference type="RefSeq" id="WP_066420222.1">
    <property type="nucleotide sequence ID" value="NZ_CP018866.1"/>
</dbReference>
<organism evidence="7 8">
    <name type="scientific">Sutcliffiella cohnii</name>
    <dbReference type="NCBI Taxonomy" id="33932"/>
    <lineage>
        <taxon>Bacteria</taxon>
        <taxon>Bacillati</taxon>
        <taxon>Bacillota</taxon>
        <taxon>Bacilli</taxon>
        <taxon>Bacillales</taxon>
        <taxon>Bacillaceae</taxon>
        <taxon>Sutcliffiella</taxon>
    </lineage>
</organism>
<keyword evidence="5 6" id="KW-0472">Membrane</keyword>
<dbReference type="GO" id="GO:0005886">
    <property type="term" value="C:plasma membrane"/>
    <property type="evidence" value="ECO:0007669"/>
    <property type="project" value="UniProtKB-SubCell"/>
</dbReference>
<keyword evidence="4 6" id="KW-1133">Transmembrane helix</keyword>
<accession>A0A223KMF7</accession>
<dbReference type="Proteomes" id="UP000215224">
    <property type="component" value="Chromosome"/>
</dbReference>